<organism evidence="3 4">
    <name type="scientific">Pseudobacteriovorax antillogorgiicola</name>
    <dbReference type="NCBI Taxonomy" id="1513793"/>
    <lineage>
        <taxon>Bacteria</taxon>
        <taxon>Pseudomonadati</taxon>
        <taxon>Bdellovibrionota</taxon>
        <taxon>Oligoflexia</taxon>
        <taxon>Oligoflexales</taxon>
        <taxon>Pseudobacteriovoracaceae</taxon>
        <taxon>Pseudobacteriovorax</taxon>
    </lineage>
</organism>
<dbReference type="Pfam" id="PF08530">
    <property type="entry name" value="PepX_C"/>
    <property type="match status" value="1"/>
</dbReference>
<dbReference type="InterPro" id="IPR029058">
    <property type="entry name" value="AB_hydrolase_fold"/>
</dbReference>
<name>A0A1Y6C617_9BACT</name>
<dbReference type="Pfam" id="PF02129">
    <property type="entry name" value="Peptidase_S15"/>
    <property type="match status" value="1"/>
</dbReference>
<dbReference type="Proteomes" id="UP000192907">
    <property type="component" value="Unassembled WGS sequence"/>
</dbReference>
<dbReference type="EMBL" id="FWZT01000014">
    <property type="protein sequence ID" value="SMF47371.1"/>
    <property type="molecule type" value="Genomic_DNA"/>
</dbReference>
<feature type="domain" description="Xaa-Pro dipeptidyl-peptidase C-terminal" evidence="2">
    <location>
        <begin position="306"/>
        <end position="536"/>
    </location>
</feature>
<evidence type="ECO:0000313" key="4">
    <source>
        <dbReference type="Proteomes" id="UP000192907"/>
    </source>
</evidence>
<dbReference type="InterPro" id="IPR008979">
    <property type="entry name" value="Galactose-bd-like_sf"/>
</dbReference>
<dbReference type="PANTHER" id="PTHR22946:SF9">
    <property type="entry name" value="POLYKETIDE TRANSFERASE AF380"/>
    <property type="match status" value="1"/>
</dbReference>
<dbReference type="GO" id="GO:0052689">
    <property type="term" value="F:carboxylic ester hydrolase activity"/>
    <property type="evidence" value="ECO:0007669"/>
    <property type="project" value="UniProtKB-ARBA"/>
</dbReference>
<evidence type="ECO:0000256" key="1">
    <source>
        <dbReference type="ARBA" id="ARBA00022801"/>
    </source>
</evidence>
<keyword evidence="4" id="KW-1185">Reference proteome</keyword>
<dbReference type="SUPFAM" id="SSF49785">
    <property type="entry name" value="Galactose-binding domain-like"/>
    <property type="match status" value="1"/>
</dbReference>
<dbReference type="SMART" id="SM00939">
    <property type="entry name" value="PepX_C"/>
    <property type="match status" value="1"/>
</dbReference>
<protein>
    <submittedName>
        <fullName evidence="3">Predicted acyl esterase</fullName>
    </submittedName>
</protein>
<dbReference type="AlphaFoldDB" id="A0A1Y6C617"/>
<accession>A0A1Y6C617</accession>
<dbReference type="Gene3D" id="2.60.120.260">
    <property type="entry name" value="Galactose-binding domain-like"/>
    <property type="match status" value="1"/>
</dbReference>
<dbReference type="InterPro" id="IPR013736">
    <property type="entry name" value="Xaa-Pro_dipept_C"/>
</dbReference>
<sequence length="536" mass="59965">MRSTALWLSSAIVYLAISACGREEQASSELDWWWPEKTYETTSNLYLETFDGTQLVSQIHEPKEKFFPGDRPALIFANSWTLNEYEYILQAKKFAEKGYIVLSYATRGFGRSGGVASAAGPDDIRDVSSIIDWMEANTRVDISRIGMVGVSYGGGIGLLALAQDERIFTTAALSGWADLEKALYGNDTTRKVWIDLLIGSGKLTGRLDPEFQVVYNNLKVQENVEYTREWARARSVVRMIESINKRKAPVFMANSYRDNLFPPNQALEFFSKLETTKKIYLNKGIHASAEVPGIFGLESEIWSDVHNWFDHWFENPSFTVSEDLPYTLQVEDGRESYARLPDARAKKGEWHLEPVNQIRAGLGYEDDALPGVVVESGWDSGASTGIPLLSSVLDSHTPIKVKKWLPLINQKHGAVYYSQAVNRSVAIRGVPRVDMLLTPMSESLQLVTYLYEVDPWGVGTLITHGVTTLRDLQLGQTMAIDLELSAISYDVKPNRKLGVVIDTYDPLYGRPGGGQFSFQIAHSDMASLQVHLPEPN</sequence>
<keyword evidence="1" id="KW-0378">Hydrolase</keyword>
<dbReference type="STRING" id="1513793.SAMN06296036_114128"/>
<gene>
    <name evidence="3" type="ORF">SAMN06296036_114128</name>
</gene>
<dbReference type="Gene3D" id="3.40.50.1820">
    <property type="entry name" value="alpha/beta hydrolase"/>
    <property type="match status" value="2"/>
</dbReference>
<dbReference type="InterPro" id="IPR000383">
    <property type="entry name" value="Xaa-Pro-like_dom"/>
</dbReference>
<dbReference type="RefSeq" id="WP_159455463.1">
    <property type="nucleotide sequence ID" value="NZ_FWZT01000014.1"/>
</dbReference>
<reference evidence="4" key="1">
    <citation type="submission" date="2017-04" db="EMBL/GenBank/DDBJ databases">
        <authorList>
            <person name="Varghese N."/>
            <person name="Submissions S."/>
        </authorList>
    </citation>
    <scope>NUCLEOTIDE SEQUENCE [LARGE SCALE GENOMIC DNA]</scope>
    <source>
        <strain evidence="4">RKEM611</strain>
    </source>
</reference>
<evidence type="ECO:0000313" key="3">
    <source>
        <dbReference type="EMBL" id="SMF47371.1"/>
    </source>
</evidence>
<dbReference type="PROSITE" id="PS51257">
    <property type="entry name" value="PROKAR_LIPOPROTEIN"/>
    <property type="match status" value="1"/>
</dbReference>
<proteinExistence type="predicted"/>
<dbReference type="SUPFAM" id="SSF53474">
    <property type="entry name" value="alpha/beta-Hydrolases"/>
    <property type="match status" value="1"/>
</dbReference>
<dbReference type="InterPro" id="IPR050261">
    <property type="entry name" value="FrsA_esterase"/>
</dbReference>
<dbReference type="GO" id="GO:0008239">
    <property type="term" value="F:dipeptidyl-peptidase activity"/>
    <property type="evidence" value="ECO:0007669"/>
    <property type="project" value="InterPro"/>
</dbReference>
<evidence type="ECO:0000259" key="2">
    <source>
        <dbReference type="SMART" id="SM00939"/>
    </source>
</evidence>
<dbReference type="PANTHER" id="PTHR22946">
    <property type="entry name" value="DIENELACTONE HYDROLASE DOMAIN-CONTAINING PROTEIN-RELATED"/>
    <property type="match status" value="1"/>
</dbReference>